<sequence>MNSIAAADDIDSGARGAVARRPSPLKGRHYRRSLYNTVHGMSKSDDHSPESLTVTHRHSPSLWYNFLRTARSKAVWAPLDLSRGVLSDGLLIIGVKFSSTVFSK</sequence>
<name>A0A016VXW3_9BILA</name>
<dbReference type="EMBL" id="JARK01001339">
    <property type="protein sequence ID" value="EYC31872.1"/>
    <property type="molecule type" value="Genomic_DNA"/>
</dbReference>
<reference evidence="3" key="1">
    <citation type="journal article" date="2015" name="Nat. Genet.">
        <title>The genome and transcriptome of the zoonotic hookworm Ancylostoma ceylanicum identify infection-specific gene families.</title>
        <authorList>
            <person name="Schwarz E.M."/>
            <person name="Hu Y."/>
            <person name="Antoshechkin I."/>
            <person name="Miller M.M."/>
            <person name="Sternberg P.W."/>
            <person name="Aroian R.V."/>
        </authorList>
    </citation>
    <scope>NUCLEOTIDE SEQUENCE</scope>
    <source>
        <strain evidence="3">HY135</strain>
    </source>
</reference>
<gene>
    <name evidence="2" type="primary">Acey_s0003.g1282</name>
    <name evidence="2" type="ORF">Y032_0003g1282</name>
</gene>
<dbReference type="AlphaFoldDB" id="A0A016VXW3"/>
<comment type="caution">
    <text evidence="2">The sequence shown here is derived from an EMBL/GenBank/DDBJ whole genome shotgun (WGS) entry which is preliminary data.</text>
</comment>
<evidence type="ECO:0000313" key="2">
    <source>
        <dbReference type="EMBL" id="EYC31872.1"/>
    </source>
</evidence>
<dbReference type="Proteomes" id="UP000024635">
    <property type="component" value="Unassembled WGS sequence"/>
</dbReference>
<keyword evidence="3" id="KW-1185">Reference proteome</keyword>
<evidence type="ECO:0000313" key="3">
    <source>
        <dbReference type="Proteomes" id="UP000024635"/>
    </source>
</evidence>
<accession>A0A016VXW3</accession>
<protein>
    <submittedName>
        <fullName evidence="2">Uncharacterized protein</fullName>
    </submittedName>
</protein>
<proteinExistence type="predicted"/>
<feature type="region of interest" description="Disordered" evidence="1">
    <location>
        <begin position="1"/>
        <end position="23"/>
    </location>
</feature>
<organism evidence="2 3">
    <name type="scientific">Ancylostoma ceylanicum</name>
    <dbReference type="NCBI Taxonomy" id="53326"/>
    <lineage>
        <taxon>Eukaryota</taxon>
        <taxon>Metazoa</taxon>
        <taxon>Ecdysozoa</taxon>
        <taxon>Nematoda</taxon>
        <taxon>Chromadorea</taxon>
        <taxon>Rhabditida</taxon>
        <taxon>Rhabditina</taxon>
        <taxon>Rhabditomorpha</taxon>
        <taxon>Strongyloidea</taxon>
        <taxon>Ancylostomatidae</taxon>
        <taxon>Ancylostomatinae</taxon>
        <taxon>Ancylostoma</taxon>
    </lineage>
</organism>
<evidence type="ECO:0000256" key="1">
    <source>
        <dbReference type="SAM" id="MobiDB-lite"/>
    </source>
</evidence>
<feature type="compositionally biased region" description="Low complexity" evidence="1">
    <location>
        <begin position="1"/>
        <end position="17"/>
    </location>
</feature>